<dbReference type="AlphaFoldDB" id="D3F4Z7"/>
<evidence type="ECO:0000313" key="1">
    <source>
        <dbReference type="EMBL" id="ADB48575.1"/>
    </source>
</evidence>
<keyword evidence="2" id="KW-1185">Reference proteome</keyword>
<dbReference type="RefSeq" id="WP_012931628.1">
    <property type="nucleotide sequence ID" value="NC_013739.1"/>
</dbReference>
<accession>D3F4Z7</accession>
<reference evidence="2" key="2">
    <citation type="submission" date="2010-01" db="EMBL/GenBank/DDBJ databases">
        <title>The complete genome of Conexibacter woesei DSM 14684.</title>
        <authorList>
            <consortium name="US DOE Joint Genome Institute (JGI-PGF)"/>
            <person name="Lucas S."/>
            <person name="Copeland A."/>
            <person name="Lapidus A."/>
            <person name="Glavina del Rio T."/>
            <person name="Dalin E."/>
            <person name="Tice H."/>
            <person name="Bruce D."/>
            <person name="Goodwin L."/>
            <person name="Pitluck S."/>
            <person name="Kyrpides N."/>
            <person name="Mavromatis K."/>
            <person name="Ivanova N."/>
            <person name="Mikhailova N."/>
            <person name="Chertkov O."/>
            <person name="Brettin T."/>
            <person name="Detter J.C."/>
            <person name="Han C."/>
            <person name="Larimer F."/>
            <person name="Land M."/>
            <person name="Hauser L."/>
            <person name="Markowitz V."/>
            <person name="Cheng J.-F."/>
            <person name="Hugenholtz P."/>
            <person name="Woyke T."/>
            <person name="Wu D."/>
            <person name="Pukall R."/>
            <person name="Steenblock K."/>
            <person name="Schneider S."/>
            <person name="Klenk H.-P."/>
            <person name="Eisen J.A."/>
        </authorList>
    </citation>
    <scope>NUCLEOTIDE SEQUENCE [LARGE SCALE GENOMIC DNA]</scope>
    <source>
        <strain evidence="2">DSM 14684 / CIP 108061 / JCM 11494 / NBRC 100937 / ID131577</strain>
    </source>
</reference>
<name>D3F4Z7_CONWI</name>
<dbReference type="OrthoDB" id="9148135at2"/>
<sequence>MAARSRRGTRLEPVAELTWDQVLGLRLQRQRLDVRAPHAERLVVAGALCGLHAQLMSSAELTLWARVEQLRSDDVATALWEERALVKTWAARGTLHLLPSADYGSWTGALTARAPRAYLNASRLRYFGLTEEELLRIAAEIDATLADGRLLTRTELAAEVQRRTGSQALGDRLRDNWGSTLKYPAAVGALCFGPSDGQNVRFAHPAAWLGAWRADDGEAALADAARRWLAVAGPLTREELARWWGVAPADGRRMLRLLGDEVVPVTVEGTERWLLAADVEPAQRSAAKGSGGVRLLPGFDQYTIAATLHADQLLPAGARARVYRPQGWISPVLLVEGRMAGVWRHERRGTALRVGIEPFGRLPRAARAAAASEVELLARFLGGEAALDWGPLG</sequence>
<reference evidence="1 2" key="1">
    <citation type="journal article" date="2010" name="Stand. Genomic Sci.">
        <title>Complete genome sequence of Conexibacter woesei type strain (ID131577).</title>
        <authorList>
            <person name="Pukall R."/>
            <person name="Lapidus A."/>
            <person name="Glavina Del Rio T."/>
            <person name="Copeland A."/>
            <person name="Tice H."/>
            <person name="Cheng J.-F."/>
            <person name="Lucas S."/>
            <person name="Chen F."/>
            <person name="Nolan M."/>
            <person name="Bruce D."/>
            <person name="Goodwin L."/>
            <person name="Pitluck S."/>
            <person name="Mavromatis K."/>
            <person name="Ivanova N."/>
            <person name="Ovchinnikova G."/>
            <person name="Pati A."/>
            <person name="Chen A."/>
            <person name="Palaniappan K."/>
            <person name="Land M."/>
            <person name="Hauser L."/>
            <person name="Chang Y.-J."/>
            <person name="Jeffries C.D."/>
            <person name="Chain P."/>
            <person name="Meincke L."/>
            <person name="Sims D."/>
            <person name="Brettin T."/>
            <person name="Detter J.C."/>
            <person name="Rohde M."/>
            <person name="Goeker M."/>
            <person name="Bristow J."/>
            <person name="Eisen J.A."/>
            <person name="Markowitz V."/>
            <person name="Kyrpides N.C."/>
            <person name="Klenk H.-P."/>
            <person name="Hugenholtz P."/>
        </authorList>
    </citation>
    <scope>NUCLEOTIDE SEQUENCE [LARGE SCALE GENOMIC DNA]</scope>
    <source>
        <strain evidence="2">DSM 14684 / CIP 108061 / JCM 11494 / NBRC 100937 / ID131577</strain>
    </source>
</reference>
<dbReference type="Proteomes" id="UP000008229">
    <property type="component" value="Chromosome"/>
</dbReference>
<gene>
    <name evidence="1" type="ordered locus">Cwoe_0139</name>
</gene>
<protein>
    <recommendedName>
        <fullName evidence="3">Winged helix DNA-binding domain-containing protein</fullName>
    </recommendedName>
</protein>
<dbReference type="HOGENOM" id="CLU_047003_0_1_11"/>
<dbReference type="InterPro" id="IPR009351">
    <property type="entry name" value="AlkZ-like"/>
</dbReference>
<dbReference type="STRING" id="469383.Cwoe_0139"/>
<dbReference type="Pfam" id="PF06224">
    <property type="entry name" value="AlkZ-like"/>
    <property type="match status" value="1"/>
</dbReference>
<organism evidence="1 2">
    <name type="scientific">Conexibacter woesei (strain DSM 14684 / CCUG 47730 / CIP 108061 / JCM 11494 / NBRC 100937 / ID131577)</name>
    <dbReference type="NCBI Taxonomy" id="469383"/>
    <lineage>
        <taxon>Bacteria</taxon>
        <taxon>Bacillati</taxon>
        <taxon>Actinomycetota</taxon>
        <taxon>Thermoleophilia</taxon>
        <taxon>Solirubrobacterales</taxon>
        <taxon>Conexibacteraceae</taxon>
        <taxon>Conexibacter</taxon>
    </lineage>
</organism>
<proteinExistence type="predicted"/>
<evidence type="ECO:0000313" key="2">
    <source>
        <dbReference type="Proteomes" id="UP000008229"/>
    </source>
</evidence>
<dbReference type="PANTHER" id="PTHR38479">
    <property type="entry name" value="LMO0824 PROTEIN"/>
    <property type="match status" value="1"/>
</dbReference>
<dbReference type="PANTHER" id="PTHR38479:SF2">
    <property type="entry name" value="WINGED HELIX DNA-BINDING DOMAIN-CONTAINING PROTEIN"/>
    <property type="match status" value="1"/>
</dbReference>
<dbReference type="KEGG" id="cwo:Cwoe_0139"/>
<evidence type="ECO:0008006" key="3">
    <source>
        <dbReference type="Google" id="ProtNLM"/>
    </source>
</evidence>
<dbReference type="eggNOG" id="COG3214">
    <property type="taxonomic scope" value="Bacteria"/>
</dbReference>
<dbReference type="EMBL" id="CP001854">
    <property type="protein sequence ID" value="ADB48575.1"/>
    <property type="molecule type" value="Genomic_DNA"/>
</dbReference>